<dbReference type="AlphaFoldDB" id="A0A7R9IQN5"/>
<proteinExistence type="predicted"/>
<dbReference type="EMBL" id="OE006694">
    <property type="protein sequence ID" value="CAD7462817.1"/>
    <property type="molecule type" value="Genomic_DNA"/>
</dbReference>
<evidence type="ECO:0000313" key="1">
    <source>
        <dbReference type="EMBL" id="CAD7462817.1"/>
    </source>
</evidence>
<reference evidence="1" key="1">
    <citation type="submission" date="2020-11" db="EMBL/GenBank/DDBJ databases">
        <authorList>
            <person name="Tran Van P."/>
        </authorList>
    </citation>
    <scope>NUCLEOTIDE SEQUENCE</scope>
</reference>
<protein>
    <submittedName>
        <fullName evidence="1">Uncharacterized protein</fullName>
    </submittedName>
</protein>
<name>A0A7R9IQN5_9NEOP</name>
<sequence>MQKSSKTKEMFIVRALEKILSDKDIRRSHHSQLKRACEVALVTDLYHGQWISNKTCIMDSGSVTDLYHGQWISNRSVSQTVDQ</sequence>
<gene>
    <name evidence="1" type="ORF">TTEB3V08_LOCUS10707</name>
</gene>
<accession>A0A7R9IQN5</accession>
<organism evidence="1">
    <name type="scientific">Timema tahoe</name>
    <dbReference type="NCBI Taxonomy" id="61484"/>
    <lineage>
        <taxon>Eukaryota</taxon>
        <taxon>Metazoa</taxon>
        <taxon>Ecdysozoa</taxon>
        <taxon>Arthropoda</taxon>
        <taxon>Hexapoda</taxon>
        <taxon>Insecta</taxon>
        <taxon>Pterygota</taxon>
        <taxon>Neoptera</taxon>
        <taxon>Polyneoptera</taxon>
        <taxon>Phasmatodea</taxon>
        <taxon>Timematodea</taxon>
        <taxon>Timematoidea</taxon>
        <taxon>Timematidae</taxon>
        <taxon>Timema</taxon>
    </lineage>
</organism>